<reference evidence="1" key="1">
    <citation type="submission" date="2021-02" db="EMBL/GenBank/DDBJ databases">
        <authorList>
            <person name="Dougan E. K."/>
            <person name="Rhodes N."/>
            <person name="Thang M."/>
            <person name="Chan C."/>
        </authorList>
    </citation>
    <scope>NUCLEOTIDE SEQUENCE</scope>
</reference>
<proteinExistence type="predicted"/>
<dbReference type="AlphaFoldDB" id="A0A813KKW7"/>
<name>A0A813KKW7_POLGL</name>
<dbReference type="EMBL" id="CAJNNW010031419">
    <property type="protein sequence ID" value="CAE8707478.1"/>
    <property type="molecule type" value="Genomic_DNA"/>
</dbReference>
<evidence type="ECO:0000313" key="1">
    <source>
        <dbReference type="EMBL" id="CAE8707478.1"/>
    </source>
</evidence>
<organism evidence="1 2">
    <name type="scientific">Polarella glacialis</name>
    <name type="common">Dinoflagellate</name>
    <dbReference type="NCBI Taxonomy" id="89957"/>
    <lineage>
        <taxon>Eukaryota</taxon>
        <taxon>Sar</taxon>
        <taxon>Alveolata</taxon>
        <taxon>Dinophyceae</taxon>
        <taxon>Suessiales</taxon>
        <taxon>Suessiaceae</taxon>
        <taxon>Polarella</taxon>
    </lineage>
</organism>
<feature type="non-terminal residue" evidence="1">
    <location>
        <position position="188"/>
    </location>
</feature>
<sequence length="188" mass="21227">VAQADAAEESTNRHLNLEDTSSMTAEELAFLRYEQRKQQRRDQPRRDARVFVTSPAAASTDGLSLHQGRFDLASLYQEQLRTERCRVIVDFTNGRILFSNAHANLLFSNFHSLQQKEIVDLVVEDTRVDLSACIMYLSIGKFTAMDAIVVRIITGKGIVPALLTGENMVSALWWLDFDIDMNEVVTGF</sequence>
<protein>
    <submittedName>
        <fullName evidence="1">Uncharacterized protein</fullName>
    </submittedName>
</protein>
<gene>
    <name evidence="1" type="ORF">PGLA2088_LOCUS34568</name>
</gene>
<accession>A0A813KKW7</accession>
<comment type="caution">
    <text evidence="1">The sequence shown here is derived from an EMBL/GenBank/DDBJ whole genome shotgun (WGS) entry which is preliminary data.</text>
</comment>
<evidence type="ECO:0000313" key="2">
    <source>
        <dbReference type="Proteomes" id="UP000626109"/>
    </source>
</evidence>
<dbReference type="Proteomes" id="UP000626109">
    <property type="component" value="Unassembled WGS sequence"/>
</dbReference>